<protein>
    <submittedName>
        <fullName evidence="1">Uncharacterized protein</fullName>
    </submittedName>
</protein>
<evidence type="ECO:0000313" key="2">
    <source>
        <dbReference type="Proteomes" id="UP000004893"/>
    </source>
</evidence>
<name>C0BXV2_9FIRM</name>
<comment type="caution">
    <text evidence="1">The sequence shown here is derived from an EMBL/GenBank/DDBJ whole genome shotgun (WGS) entry which is preliminary data.</text>
</comment>
<reference evidence="1" key="1">
    <citation type="submission" date="2009-02" db="EMBL/GenBank/DDBJ databases">
        <authorList>
            <person name="Fulton L."/>
            <person name="Clifton S."/>
            <person name="Fulton B."/>
            <person name="Xu J."/>
            <person name="Minx P."/>
            <person name="Pepin K.H."/>
            <person name="Johnson M."/>
            <person name="Bhonagiri V."/>
            <person name="Nash W.E."/>
            <person name="Mardis E.R."/>
            <person name="Wilson R.K."/>
        </authorList>
    </citation>
    <scope>NUCLEOTIDE SEQUENCE [LARGE SCALE GENOMIC DNA]</scope>
    <source>
        <strain evidence="1">DSM 15053</strain>
    </source>
</reference>
<dbReference type="EMBL" id="ABYI02000012">
    <property type="protein sequence ID" value="EEG75409.1"/>
    <property type="molecule type" value="Genomic_DNA"/>
</dbReference>
<dbReference type="HOGENOM" id="CLU_3287378_0_0_9"/>
<accession>C0BXV2</accession>
<proteinExistence type="predicted"/>
<organism evidence="1 2">
    <name type="scientific">[Clostridium] hylemonae DSM 15053</name>
    <dbReference type="NCBI Taxonomy" id="553973"/>
    <lineage>
        <taxon>Bacteria</taxon>
        <taxon>Bacillati</taxon>
        <taxon>Bacillota</taxon>
        <taxon>Clostridia</taxon>
        <taxon>Lachnospirales</taxon>
        <taxon>Lachnospiraceae</taxon>
    </lineage>
</organism>
<gene>
    <name evidence="1" type="ORF">CLOHYLEM_04639</name>
</gene>
<sequence length="40" mass="4941">MGREKWKKDGRDFFVFYVLSAYQQEYLSRRPGRPKPDREC</sequence>
<dbReference type="AlphaFoldDB" id="C0BXV2"/>
<evidence type="ECO:0000313" key="1">
    <source>
        <dbReference type="EMBL" id="EEG75409.1"/>
    </source>
</evidence>
<reference evidence="1" key="2">
    <citation type="submission" date="2013-06" db="EMBL/GenBank/DDBJ databases">
        <title>Draft genome sequence of Clostridium hylemonae (DSM 15053).</title>
        <authorList>
            <person name="Sudarsanam P."/>
            <person name="Ley R."/>
            <person name="Guruge J."/>
            <person name="Turnbaugh P.J."/>
            <person name="Mahowald M."/>
            <person name="Liep D."/>
            <person name="Gordon J."/>
        </authorList>
    </citation>
    <scope>NUCLEOTIDE SEQUENCE</scope>
    <source>
        <strain evidence="1">DSM 15053</strain>
    </source>
</reference>
<dbReference type="Proteomes" id="UP000004893">
    <property type="component" value="Unassembled WGS sequence"/>
</dbReference>
<keyword evidence="2" id="KW-1185">Reference proteome</keyword>